<reference evidence="1 2" key="1">
    <citation type="submission" date="2008-08" db="EMBL/GenBank/DDBJ databases">
        <title>Draft genome sequence of Bacteroides plebeius (DSM 17135).</title>
        <authorList>
            <person name="Sudarsanam P."/>
            <person name="Ley R."/>
            <person name="Guruge J."/>
            <person name="Turnbaugh P.J."/>
            <person name="Mahowald M."/>
            <person name="Liep D."/>
            <person name="Gordon J."/>
        </authorList>
    </citation>
    <scope>NUCLEOTIDE SEQUENCE [LARGE SCALE GENOMIC DNA]</scope>
    <source>
        <strain evidence="2">DSM 17135 / JCM 12973 / M2</strain>
    </source>
</reference>
<organism evidence="1 2">
    <name type="scientific">Phocaeicola plebeius (strain DSM 17135 / JCM 12973 / CCUG 54634 / M2)</name>
    <name type="common">Bacteroides plebeius</name>
    <dbReference type="NCBI Taxonomy" id="484018"/>
    <lineage>
        <taxon>Bacteria</taxon>
        <taxon>Pseudomonadati</taxon>
        <taxon>Bacteroidota</taxon>
        <taxon>Bacteroidia</taxon>
        <taxon>Bacteroidales</taxon>
        <taxon>Bacteroidaceae</taxon>
        <taxon>Phocaeicola</taxon>
    </lineage>
</organism>
<dbReference type="HOGENOM" id="CLU_3095699_0_0_10"/>
<dbReference type="EMBL" id="ABQC02000023">
    <property type="protein sequence ID" value="EDY94564.1"/>
    <property type="molecule type" value="Genomic_DNA"/>
</dbReference>
<evidence type="ECO:0000313" key="2">
    <source>
        <dbReference type="Proteomes" id="UP000003452"/>
    </source>
</evidence>
<gene>
    <name evidence="1" type="ORF">BACPLE_02972</name>
</gene>
<dbReference type="Proteomes" id="UP000003452">
    <property type="component" value="Unassembled WGS sequence"/>
</dbReference>
<sequence length="51" mass="5916">MLFVGYKYLKEKKKLVFSFLRGIKKGYSRKNILFTISFSVDYASAQGITET</sequence>
<protein>
    <submittedName>
        <fullName evidence="1">Uncharacterized protein</fullName>
    </submittedName>
</protein>
<evidence type="ECO:0000313" key="1">
    <source>
        <dbReference type="EMBL" id="EDY94564.1"/>
    </source>
</evidence>
<accession>B5D1X1</accession>
<dbReference type="AlphaFoldDB" id="B5D1X1"/>
<reference evidence="1 2" key="2">
    <citation type="submission" date="2008-08" db="EMBL/GenBank/DDBJ databases">
        <authorList>
            <person name="Fulton L."/>
            <person name="Clifton S."/>
            <person name="Fulton B."/>
            <person name="Xu J."/>
            <person name="Minx P."/>
            <person name="Pepin K.H."/>
            <person name="Johnson M."/>
            <person name="Thiruvilangam P."/>
            <person name="Bhonagiri V."/>
            <person name="Nash W.E."/>
            <person name="Mardis E.R."/>
            <person name="Wilson R.K."/>
        </authorList>
    </citation>
    <scope>NUCLEOTIDE SEQUENCE [LARGE SCALE GENOMIC DNA]</scope>
    <source>
        <strain evidence="2">DSM 17135 / JCM 12973 / M2</strain>
    </source>
</reference>
<name>B5D1X1_PHOPM</name>
<proteinExistence type="predicted"/>
<comment type="caution">
    <text evidence="1">The sequence shown here is derived from an EMBL/GenBank/DDBJ whole genome shotgun (WGS) entry which is preliminary data.</text>
</comment>